<proteinExistence type="predicted"/>
<reference evidence="3 4" key="1">
    <citation type="submission" date="2014-10" db="EMBL/GenBank/DDBJ databases">
        <title>Draft genome sequence of the proteorhodopsin-containing marine bacterium Dokdonia donghaensis.</title>
        <authorList>
            <person name="Gomez-Consarnau L."/>
            <person name="Gonzalez J.M."/>
            <person name="Riedel T."/>
            <person name="Jaenicke S."/>
            <person name="Wagner-Doebler I."/>
            <person name="Fuhrman J.A."/>
        </authorList>
    </citation>
    <scope>NUCLEOTIDE SEQUENCE [LARGE SCALE GENOMIC DNA]</scope>
    <source>
        <strain evidence="3 4">DSW-1</strain>
    </source>
</reference>
<comment type="caution">
    <text evidence="3">The sequence shown here is derived from an EMBL/GenBank/DDBJ whole genome shotgun (WGS) entry which is preliminary data.</text>
</comment>
<keyword evidence="4" id="KW-1185">Reference proteome</keyword>
<accession>A0A0A2GRS3</accession>
<dbReference type="EMBL" id="JSAQ01000001">
    <property type="protein sequence ID" value="KGO05994.1"/>
    <property type="molecule type" value="Genomic_DNA"/>
</dbReference>
<dbReference type="OrthoDB" id="1490774at2"/>
<organism evidence="3 4">
    <name type="scientific">Dokdonia donghaensis DSW-1</name>
    <dbReference type="NCBI Taxonomy" id="1300343"/>
    <lineage>
        <taxon>Bacteria</taxon>
        <taxon>Pseudomonadati</taxon>
        <taxon>Bacteroidota</taxon>
        <taxon>Flavobacteriia</taxon>
        <taxon>Flavobacteriales</taxon>
        <taxon>Flavobacteriaceae</taxon>
        <taxon>Dokdonia</taxon>
    </lineage>
</organism>
<dbReference type="AlphaFoldDB" id="A0A0A2GRS3"/>
<sequence length="460" mass="54215">MALRNKIYEPDLQSDRAKNIQGDVIFIDDAESGRKGYYCLGCGKEMQAAIQRKNPNYKSYFSHVPVDKSKGEKPCVFSNREYREILASNILQRLKRIKVPAILKYPHKGNDEYPVQLQAARFIDAHSVKSEITFYEDEEGNVDWGKNPDIEDRYLLMRPDVVFFDINEKPILFIELVVTHKIDDEKRIKLRRLGIDTVSVRVPKSSDQDIEKAFNITKHTKWEYSEEEANTAYTQVAKRTSERVLEFDEDQRRVFREGYNCRKSRIANTIRSIRKNLESESYRRTQHEFESEISRIENATEAEKSGLEQMENRFDAQVYSQFAGEFEQLAIEKNKLEREEKEFQEYCGDLEGRYLGKKSEVEGEGKLLDKTTSEVSRESESKEEIRKRFREEEISEQSHFESARGRLQKGIKHNSPELPRGIKTLLERRRFGDDFKNLQRQEKRYQGARKFFNSGTWKTR</sequence>
<evidence type="ECO:0000313" key="3">
    <source>
        <dbReference type="EMBL" id="KGO05994.1"/>
    </source>
</evidence>
<evidence type="ECO:0000256" key="2">
    <source>
        <dbReference type="SAM" id="MobiDB-lite"/>
    </source>
</evidence>
<dbReference type="Proteomes" id="UP000030140">
    <property type="component" value="Unassembled WGS sequence"/>
</dbReference>
<gene>
    <name evidence="3" type="ORF">NV36_03480</name>
</gene>
<name>A0A0A2GRS3_9FLAO</name>
<dbReference type="KEGG" id="ddo:I597_1832"/>
<evidence type="ECO:0000313" key="4">
    <source>
        <dbReference type="Proteomes" id="UP000030140"/>
    </source>
</evidence>
<dbReference type="RefSeq" id="WP_035325010.1">
    <property type="nucleotide sequence ID" value="NZ_CP015125.1"/>
</dbReference>
<protein>
    <recommendedName>
        <fullName evidence="5">Competence protein</fullName>
    </recommendedName>
</protein>
<keyword evidence="1" id="KW-0175">Coiled coil</keyword>
<evidence type="ECO:0008006" key="5">
    <source>
        <dbReference type="Google" id="ProtNLM"/>
    </source>
</evidence>
<feature type="region of interest" description="Disordered" evidence="2">
    <location>
        <begin position="396"/>
        <end position="418"/>
    </location>
</feature>
<feature type="coiled-coil region" evidence="1">
    <location>
        <begin position="293"/>
        <end position="346"/>
    </location>
</feature>
<dbReference type="PATRIC" id="fig|1300343.5.peg.1842"/>
<evidence type="ECO:0000256" key="1">
    <source>
        <dbReference type="SAM" id="Coils"/>
    </source>
</evidence>